<dbReference type="EMBL" id="RRCO01000004">
    <property type="protein sequence ID" value="RRJ24998.1"/>
    <property type="molecule type" value="Genomic_DNA"/>
</dbReference>
<feature type="domain" description="HTH araC/xylS-type" evidence="8">
    <location>
        <begin position="401"/>
        <end position="499"/>
    </location>
</feature>
<reference evidence="10 11" key="1">
    <citation type="submission" date="2018-11" db="EMBL/GenBank/DDBJ databases">
        <title>Genome sequencing of Lachnoanaerobaculum sp. KCOM 2030 (= ChDC B114).</title>
        <authorList>
            <person name="Kook J.-K."/>
            <person name="Park S.-N."/>
            <person name="Lim Y.K."/>
        </authorList>
    </citation>
    <scope>NUCLEOTIDE SEQUENCE [LARGE SCALE GENOMIC DNA]</scope>
    <source>
        <strain evidence="10 11">KCOM 2030</strain>
    </source>
</reference>
<dbReference type="InterPro" id="IPR009057">
    <property type="entry name" value="Homeodomain-like_sf"/>
</dbReference>
<dbReference type="GO" id="GO:0043565">
    <property type="term" value="F:sequence-specific DNA binding"/>
    <property type="evidence" value="ECO:0007669"/>
    <property type="project" value="InterPro"/>
</dbReference>
<dbReference type="Pfam" id="PF00072">
    <property type="entry name" value="Response_reg"/>
    <property type="match status" value="1"/>
</dbReference>
<keyword evidence="2" id="KW-0805">Transcription regulation</keyword>
<dbReference type="GO" id="GO:0003700">
    <property type="term" value="F:DNA-binding transcription factor activity"/>
    <property type="evidence" value="ECO:0007669"/>
    <property type="project" value="InterPro"/>
</dbReference>
<evidence type="ECO:0000256" key="4">
    <source>
        <dbReference type="ARBA" id="ARBA00023163"/>
    </source>
</evidence>
<dbReference type="SUPFAM" id="SSF46689">
    <property type="entry name" value="Homeodomain-like"/>
    <property type="match status" value="2"/>
</dbReference>
<dbReference type="Proteomes" id="UP000272490">
    <property type="component" value="Unassembled WGS sequence"/>
</dbReference>
<evidence type="ECO:0000256" key="2">
    <source>
        <dbReference type="ARBA" id="ARBA00023015"/>
    </source>
</evidence>
<dbReference type="PROSITE" id="PS01124">
    <property type="entry name" value="HTH_ARAC_FAMILY_2"/>
    <property type="match status" value="1"/>
</dbReference>
<dbReference type="SMART" id="SM00342">
    <property type="entry name" value="HTH_ARAC"/>
    <property type="match status" value="1"/>
</dbReference>
<accession>A0A3P3QWA8</accession>
<dbReference type="GO" id="GO:0000160">
    <property type="term" value="P:phosphorelay signal transduction system"/>
    <property type="evidence" value="ECO:0007669"/>
    <property type="project" value="InterPro"/>
</dbReference>
<evidence type="ECO:0000259" key="9">
    <source>
        <dbReference type="PROSITE" id="PS50110"/>
    </source>
</evidence>
<dbReference type="AlphaFoldDB" id="A0A3P3QWA8"/>
<evidence type="ECO:0000256" key="7">
    <source>
        <dbReference type="SAM" id="Coils"/>
    </source>
</evidence>
<evidence type="ECO:0000256" key="5">
    <source>
        <dbReference type="ARBA" id="ARBA00024867"/>
    </source>
</evidence>
<organism evidence="10 11">
    <name type="scientific">Lachnoanaerobaculum gingivalis</name>
    <dbReference type="NCBI Taxonomy" id="2490855"/>
    <lineage>
        <taxon>Bacteria</taxon>
        <taxon>Bacillati</taxon>
        <taxon>Bacillota</taxon>
        <taxon>Clostridia</taxon>
        <taxon>Lachnospirales</taxon>
        <taxon>Lachnospiraceae</taxon>
        <taxon>Lachnoanaerobaculum</taxon>
    </lineage>
</organism>
<feature type="domain" description="Response regulatory" evidence="9">
    <location>
        <begin position="2"/>
        <end position="118"/>
    </location>
</feature>
<sequence length="500" mass="57896">MKILIADDERMICEWLEYCIADRQDFRSVGTAYNGEQALTLFYETKPDIVFTDIKMPVKNGIELLKEIKKVSPSILVIILTAFAEFDLAREAMRYGADDYLLKTEMSKESLEQILDRAKEKLGNGTKEEVGDSGGRRYAFIRDVLKNTVLSESNIQRMKDEGIRWRDDGLFAVALWKKDVKEGFSLPDVDFVHHLVEFEYNNLIYMLLGNLSRGMSEGKKEKLIYEYAGRLSEENSCMVGVSTAIDRLVNLTDTVTEAVYSLGFGYYKEKIKVYTPGKSAKEIRELIEKNKSGFRQKIRQLYTLSRREFKKSLEAEMEEAARGSEYTLHEFSSFCCQAVEMAYMRFAGNDLKLVHCMLQDEQCKINNTNSFSEVQKIVNNFVNYIYDELDYDKRKFSKGVEQAVEYIKTHYSKAISLDEVAKSANLNPEYLSRVFREETGSNYSTYLTDIRLKQAAYLLSNTPLRVQKIAEEVGYPNVSYFSTIFKKKYGVNPYEFRRRE</sequence>
<dbReference type="SMART" id="SM00448">
    <property type="entry name" value="REC"/>
    <property type="match status" value="1"/>
</dbReference>
<dbReference type="InterPro" id="IPR018060">
    <property type="entry name" value="HTH_AraC"/>
</dbReference>
<dbReference type="Gene3D" id="1.10.10.60">
    <property type="entry name" value="Homeodomain-like"/>
    <property type="match status" value="2"/>
</dbReference>
<name>A0A3P3QWA8_9FIRM</name>
<dbReference type="PROSITE" id="PS50110">
    <property type="entry name" value="RESPONSE_REGULATORY"/>
    <property type="match status" value="1"/>
</dbReference>
<dbReference type="PANTHER" id="PTHR43280:SF2">
    <property type="entry name" value="HTH-TYPE TRANSCRIPTIONAL REGULATOR EXSA"/>
    <property type="match status" value="1"/>
</dbReference>
<proteinExistence type="predicted"/>
<keyword evidence="6" id="KW-0597">Phosphoprotein</keyword>
<evidence type="ECO:0000313" key="11">
    <source>
        <dbReference type="Proteomes" id="UP000272490"/>
    </source>
</evidence>
<evidence type="ECO:0000313" key="10">
    <source>
        <dbReference type="EMBL" id="RRJ24998.1"/>
    </source>
</evidence>
<keyword evidence="3" id="KW-0238">DNA-binding</keyword>
<evidence type="ECO:0000259" key="8">
    <source>
        <dbReference type="PROSITE" id="PS01124"/>
    </source>
</evidence>
<dbReference type="InterPro" id="IPR020449">
    <property type="entry name" value="Tscrpt_reg_AraC-type_HTH"/>
</dbReference>
<keyword evidence="4" id="KW-0804">Transcription</keyword>
<dbReference type="PANTHER" id="PTHR43280">
    <property type="entry name" value="ARAC-FAMILY TRANSCRIPTIONAL REGULATOR"/>
    <property type="match status" value="1"/>
</dbReference>
<feature type="modified residue" description="4-aspartylphosphate" evidence="6">
    <location>
        <position position="53"/>
    </location>
</feature>
<dbReference type="RefSeq" id="WP_128674322.1">
    <property type="nucleotide sequence ID" value="NZ_RRCO01000004.1"/>
</dbReference>
<dbReference type="PRINTS" id="PR00032">
    <property type="entry name" value="HTHARAC"/>
</dbReference>
<feature type="coiled-coil region" evidence="7">
    <location>
        <begin position="101"/>
        <end position="128"/>
    </location>
</feature>
<dbReference type="CDD" id="cd17536">
    <property type="entry name" value="REC_YesN-like"/>
    <property type="match status" value="1"/>
</dbReference>
<gene>
    <name evidence="10" type="ORF">EHV10_08725</name>
</gene>
<dbReference type="InterPro" id="IPR001789">
    <property type="entry name" value="Sig_transdc_resp-reg_receiver"/>
</dbReference>
<dbReference type="InterPro" id="IPR018062">
    <property type="entry name" value="HTH_AraC-typ_CS"/>
</dbReference>
<keyword evidence="11" id="KW-1185">Reference proteome</keyword>
<protein>
    <recommendedName>
        <fullName evidence="1">Stage 0 sporulation protein A homolog</fullName>
    </recommendedName>
</protein>
<dbReference type="Pfam" id="PF12833">
    <property type="entry name" value="HTH_18"/>
    <property type="match status" value="1"/>
</dbReference>
<comment type="caution">
    <text evidence="10">The sequence shown here is derived from an EMBL/GenBank/DDBJ whole genome shotgun (WGS) entry which is preliminary data.</text>
</comment>
<keyword evidence="7" id="KW-0175">Coiled coil</keyword>
<dbReference type="InterPro" id="IPR011006">
    <property type="entry name" value="CheY-like_superfamily"/>
</dbReference>
<evidence type="ECO:0000256" key="1">
    <source>
        <dbReference type="ARBA" id="ARBA00018672"/>
    </source>
</evidence>
<evidence type="ECO:0000256" key="3">
    <source>
        <dbReference type="ARBA" id="ARBA00023125"/>
    </source>
</evidence>
<dbReference type="SUPFAM" id="SSF52172">
    <property type="entry name" value="CheY-like"/>
    <property type="match status" value="1"/>
</dbReference>
<dbReference type="Gene3D" id="3.40.50.2300">
    <property type="match status" value="1"/>
</dbReference>
<dbReference type="OrthoDB" id="9794370at2"/>
<evidence type="ECO:0000256" key="6">
    <source>
        <dbReference type="PROSITE-ProRule" id="PRU00169"/>
    </source>
</evidence>
<comment type="function">
    <text evidence="5">May play the central regulatory role in sporulation. It may be an element of the effector pathway responsible for the activation of sporulation genes in response to nutritional stress. Spo0A may act in concert with spo0H (a sigma factor) to control the expression of some genes that are critical to the sporulation process.</text>
</comment>
<dbReference type="PROSITE" id="PS00041">
    <property type="entry name" value="HTH_ARAC_FAMILY_1"/>
    <property type="match status" value="1"/>
</dbReference>